<dbReference type="Pfam" id="PF21530">
    <property type="entry name" value="Pif1_2B_dom"/>
    <property type="match status" value="1"/>
</dbReference>
<dbReference type="Gene3D" id="3.40.50.300">
    <property type="entry name" value="P-loop containing nucleotide triphosphate hydrolases"/>
    <property type="match status" value="2"/>
</dbReference>
<dbReference type="GO" id="GO:0006310">
    <property type="term" value="P:DNA recombination"/>
    <property type="evidence" value="ECO:0007669"/>
    <property type="project" value="UniProtKB-KW"/>
</dbReference>
<comment type="catalytic activity">
    <reaction evidence="1">
        <text>ATP + H2O = ADP + phosphate + H(+)</text>
        <dbReference type="Rhea" id="RHEA:13065"/>
        <dbReference type="ChEBI" id="CHEBI:15377"/>
        <dbReference type="ChEBI" id="CHEBI:15378"/>
        <dbReference type="ChEBI" id="CHEBI:30616"/>
        <dbReference type="ChEBI" id="CHEBI:43474"/>
        <dbReference type="ChEBI" id="CHEBI:456216"/>
        <dbReference type="EC" id="5.6.2.3"/>
    </reaction>
</comment>
<dbReference type="AlphaFoldDB" id="A0AAV8GSU9"/>
<dbReference type="EMBL" id="JAMFTS010000001">
    <property type="protein sequence ID" value="KAJ4808094.1"/>
    <property type="molecule type" value="Genomic_DNA"/>
</dbReference>
<comment type="caution">
    <text evidence="4">The sequence shown here is derived from an EMBL/GenBank/DDBJ whole genome shotgun (WGS) entry which is preliminary data.</text>
</comment>
<dbReference type="InterPro" id="IPR049163">
    <property type="entry name" value="Pif1-like_2B_dom"/>
</dbReference>
<keyword evidence="1" id="KW-0067">ATP-binding</keyword>
<dbReference type="GO" id="GO:0005524">
    <property type="term" value="F:ATP binding"/>
    <property type="evidence" value="ECO:0007669"/>
    <property type="project" value="UniProtKB-KW"/>
</dbReference>
<keyword evidence="1" id="KW-0234">DNA repair</keyword>
<dbReference type="Gene3D" id="2.30.30.940">
    <property type="match status" value="1"/>
</dbReference>
<dbReference type="GO" id="GO:0000723">
    <property type="term" value="P:telomere maintenance"/>
    <property type="evidence" value="ECO:0007669"/>
    <property type="project" value="InterPro"/>
</dbReference>
<dbReference type="PANTHER" id="PTHR10492">
    <property type="match status" value="1"/>
</dbReference>
<feature type="domain" description="DNA helicase Pif1-like DEAD-box helicase" evidence="2">
    <location>
        <begin position="126"/>
        <end position="347"/>
    </location>
</feature>
<dbReference type="EC" id="5.6.2.3" evidence="1"/>
<evidence type="ECO:0000259" key="3">
    <source>
        <dbReference type="Pfam" id="PF21530"/>
    </source>
</evidence>
<comment type="cofactor">
    <cofactor evidence="1">
        <name>Mg(2+)</name>
        <dbReference type="ChEBI" id="CHEBI:18420"/>
    </cofactor>
</comment>
<dbReference type="Proteomes" id="UP001140206">
    <property type="component" value="Chromosome 1"/>
</dbReference>
<organism evidence="4 5">
    <name type="scientific">Rhynchospora pubera</name>
    <dbReference type="NCBI Taxonomy" id="906938"/>
    <lineage>
        <taxon>Eukaryota</taxon>
        <taxon>Viridiplantae</taxon>
        <taxon>Streptophyta</taxon>
        <taxon>Embryophyta</taxon>
        <taxon>Tracheophyta</taxon>
        <taxon>Spermatophyta</taxon>
        <taxon>Magnoliopsida</taxon>
        <taxon>Liliopsida</taxon>
        <taxon>Poales</taxon>
        <taxon>Cyperaceae</taxon>
        <taxon>Cyperoideae</taxon>
        <taxon>Rhynchosporeae</taxon>
        <taxon>Rhynchospora</taxon>
    </lineage>
</organism>
<dbReference type="Pfam" id="PF05970">
    <property type="entry name" value="PIF1"/>
    <property type="match status" value="1"/>
</dbReference>
<name>A0AAV8GSU9_9POAL</name>
<dbReference type="InterPro" id="IPR010285">
    <property type="entry name" value="DNA_helicase_pif1-like_DEAD"/>
</dbReference>
<reference evidence="4" key="1">
    <citation type="submission" date="2022-08" db="EMBL/GenBank/DDBJ databases">
        <authorList>
            <person name="Marques A."/>
        </authorList>
    </citation>
    <scope>NUCLEOTIDE SEQUENCE</scope>
    <source>
        <strain evidence="4">RhyPub2mFocal</strain>
        <tissue evidence="4">Leaves</tissue>
    </source>
</reference>
<keyword evidence="5" id="KW-1185">Reference proteome</keyword>
<keyword evidence="1" id="KW-0547">Nucleotide-binding</keyword>
<dbReference type="CDD" id="cd18809">
    <property type="entry name" value="SF1_C_RecD"/>
    <property type="match status" value="1"/>
</dbReference>
<proteinExistence type="inferred from homology"/>
<keyword evidence="1" id="KW-0378">Hydrolase</keyword>
<keyword evidence="1" id="KW-0233">DNA recombination</keyword>
<evidence type="ECO:0000313" key="5">
    <source>
        <dbReference type="Proteomes" id="UP001140206"/>
    </source>
</evidence>
<accession>A0AAV8GSU9</accession>
<dbReference type="GO" id="GO:0016787">
    <property type="term" value="F:hydrolase activity"/>
    <property type="evidence" value="ECO:0007669"/>
    <property type="project" value="UniProtKB-KW"/>
</dbReference>
<evidence type="ECO:0000313" key="4">
    <source>
        <dbReference type="EMBL" id="KAJ4808094.1"/>
    </source>
</evidence>
<protein>
    <recommendedName>
        <fullName evidence="1">ATP-dependent DNA helicase</fullName>
        <ecNumber evidence="1">5.6.2.3</ecNumber>
    </recommendedName>
</protein>
<keyword evidence="1 4" id="KW-0347">Helicase</keyword>
<evidence type="ECO:0000256" key="1">
    <source>
        <dbReference type="RuleBase" id="RU363044"/>
    </source>
</evidence>
<evidence type="ECO:0000259" key="2">
    <source>
        <dbReference type="Pfam" id="PF05970"/>
    </source>
</evidence>
<comment type="similarity">
    <text evidence="1">Belongs to the helicase family.</text>
</comment>
<dbReference type="PANTHER" id="PTHR10492:SF90">
    <property type="entry name" value="ATP-DEPENDENT DNA HELICASE"/>
    <property type="match status" value="1"/>
</dbReference>
<dbReference type="GO" id="GO:0006281">
    <property type="term" value="P:DNA repair"/>
    <property type="evidence" value="ECO:0007669"/>
    <property type="project" value="UniProtKB-KW"/>
</dbReference>
<gene>
    <name evidence="4" type="ORF">LUZ62_020660</name>
</gene>
<feature type="domain" description="DNA helicase Pif1-like 2B" evidence="3">
    <location>
        <begin position="449"/>
        <end position="495"/>
    </location>
</feature>
<sequence length="618" mass="69092">MEEASASASSQQLRLIFVEILLYNQVGNVKQFWNSCWQYLYDDILQEQRSIHGNPHYTLDDNTLKDKILYKLDDLLIVRGNSVQSIGLPVPTAERAALENNRLIVQQLSYNTADLHEQLPRLVSGLNNEQKKAFDTIVLSVDRNKGDLFFVYGAGGTGKTYLWQAVTAFVRSQGKIVLTVASSGLASLLLQGGVTAYSRFKIPIELKEESTCDVKKNTQLAELLKKTSLIIWDEAPMSNRICFEALDRTMRDILGDVCRSKRERNFGGVTVVLGGDFRQTLPVVPGSGKHETISASITNSYLWNSCIILKLTSNMRLSRFADTDEEKERTTNFANWLLSVGNGAEHSVQISNSQDFEWIRIPESFLIDPGVDETKSIIDATYPDLKSMYMDASYLRQRAIVTPKNDAVNSLNESVLDLIPGNKHVYLSADSIDGSDNMSDDLRGIYPTEFLNNIGGGSLPCHRLILKVGAPVMILRNIDQPNGICNGTRAVVTALGRRIIQVKLITGISTDKHICIPRILFIHKTTAFPFVMRRRQFPVRLCYAMTINKSQGQSLDMVGLYLPEPVFSHGQLYVALSRTTSPNGLKILIADQDDLYKGCTKNIVYREIFSMLGNSDQL</sequence>
<dbReference type="SUPFAM" id="SSF52540">
    <property type="entry name" value="P-loop containing nucleoside triphosphate hydrolases"/>
    <property type="match status" value="2"/>
</dbReference>
<dbReference type="InterPro" id="IPR027417">
    <property type="entry name" value="P-loop_NTPase"/>
</dbReference>
<dbReference type="FunFam" id="3.40.50.300:FF:002884">
    <property type="entry name" value="ATP-dependent DNA helicase"/>
    <property type="match status" value="1"/>
</dbReference>
<dbReference type="GO" id="GO:0043139">
    <property type="term" value="F:5'-3' DNA helicase activity"/>
    <property type="evidence" value="ECO:0007669"/>
    <property type="project" value="UniProtKB-EC"/>
</dbReference>
<keyword evidence="1" id="KW-0227">DNA damage</keyword>